<evidence type="ECO:0000256" key="1">
    <source>
        <dbReference type="SAM" id="MobiDB-lite"/>
    </source>
</evidence>
<gene>
    <name evidence="2" type="ORF">A3F51_01990</name>
</gene>
<evidence type="ECO:0000313" key="2">
    <source>
        <dbReference type="EMBL" id="OHA29011.1"/>
    </source>
</evidence>
<protein>
    <submittedName>
        <fullName evidence="2">Uncharacterized protein</fullName>
    </submittedName>
</protein>
<organism evidence="2 3">
    <name type="scientific">Candidatus Taylorbacteria bacterium RIFCSPHIGHO2_12_FULL_45_16</name>
    <dbReference type="NCBI Taxonomy" id="1802315"/>
    <lineage>
        <taxon>Bacteria</taxon>
        <taxon>Candidatus Tayloriibacteriota</taxon>
    </lineage>
</organism>
<feature type="region of interest" description="Disordered" evidence="1">
    <location>
        <begin position="1"/>
        <end position="21"/>
    </location>
</feature>
<dbReference type="AlphaFoldDB" id="A0A1G2N1C8"/>
<accession>A0A1G2N1C8</accession>
<feature type="compositionally biased region" description="Basic and acidic residues" evidence="1">
    <location>
        <begin position="11"/>
        <end position="21"/>
    </location>
</feature>
<dbReference type="Proteomes" id="UP000178089">
    <property type="component" value="Unassembled WGS sequence"/>
</dbReference>
<dbReference type="EMBL" id="MHRT01000006">
    <property type="protein sequence ID" value="OHA29011.1"/>
    <property type="molecule type" value="Genomic_DNA"/>
</dbReference>
<comment type="caution">
    <text evidence="2">The sequence shown here is derived from an EMBL/GenBank/DDBJ whole genome shotgun (WGS) entry which is preliminary data.</text>
</comment>
<evidence type="ECO:0000313" key="3">
    <source>
        <dbReference type="Proteomes" id="UP000178089"/>
    </source>
</evidence>
<reference evidence="2 3" key="1">
    <citation type="journal article" date="2016" name="Nat. Commun.">
        <title>Thousands of microbial genomes shed light on interconnected biogeochemical processes in an aquifer system.</title>
        <authorList>
            <person name="Anantharaman K."/>
            <person name="Brown C.T."/>
            <person name="Hug L.A."/>
            <person name="Sharon I."/>
            <person name="Castelle C.J."/>
            <person name="Probst A.J."/>
            <person name="Thomas B.C."/>
            <person name="Singh A."/>
            <person name="Wilkins M.J."/>
            <person name="Karaoz U."/>
            <person name="Brodie E.L."/>
            <person name="Williams K.H."/>
            <person name="Hubbard S.S."/>
            <person name="Banfield J.F."/>
        </authorList>
    </citation>
    <scope>NUCLEOTIDE SEQUENCE [LARGE SCALE GENOMIC DNA]</scope>
</reference>
<sequence length="170" mass="19107">MHIGKPNTMKKNIDTTKKAETKTLRSRKAACDKTTTKTAAKKKVVLPLYCNRKNPFTPEAWAWVNKEDVWPGTDKPLCFMPPNLIFEIANAQRRTLDLDQVKVLVYPEGPTAEMCSLLAAKKPTPEEKIFTPVNYAYAVSPKGLEQIEAGTPLAEVKGFFSGRTILRQQR</sequence>
<name>A0A1G2N1C8_9BACT</name>
<proteinExistence type="predicted"/>